<dbReference type="AlphaFoldDB" id="A0AAV5RZ63"/>
<dbReference type="PANTHER" id="PTHR14614">
    <property type="entry name" value="HEPATOCELLULAR CARCINOMA-ASSOCIATED ANTIGEN"/>
    <property type="match status" value="1"/>
</dbReference>
<proteinExistence type="predicted"/>
<accession>A0AAV5RZ63</accession>
<evidence type="ECO:0000256" key="1">
    <source>
        <dbReference type="ARBA" id="ARBA00022679"/>
    </source>
</evidence>
<dbReference type="GO" id="GO:0008757">
    <property type="term" value="F:S-adenosylmethionine-dependent methyltransferase activity"/>
    <property type="evidence" value="ECO:0007669"/>
    <property type="project" value="UniProtKB-ARBA"/>
</dbReference>
<keyword evidence="1" id="KW-0808">Transferase</keyword>
<keyword evidence="3" id="KW-1185">Reference proteome</keyword>
<dbReference type="Gene3D" id="3.40.50.150">
    <property type="entry name" value="Vaccinia Virus protein VP39"/>
    <property type="match status" value="1"/>
</dbReference>
<protein>
    <submittedName>
        <fullName evidence="2">Protein-lysine N-methyltransferase</fullName>
    </submittedName>
</protein>
<dbReference type="Pfam" id="PF10294">
    <property type="entry name" value="Methyltransf_16"/>
    <property type="match status" value="1"/>
</dbReference>
<dbReference type="EMBL" id="BTGD01000008">
    <property type="protein sequence ID" value="GMM56573.1"/>
    <property type="molecule type" value="Genomic_DNA"/>
</dbReference>
<dbReference type="PANTHER" id="PTHR14614:SF130">
    <property type="entry name" value="PROTEIN-LYSINE N-METHYLTRANSFERASE EEF2KMT"/>
    <property type="match status" value="1"/>
</dbReference>
<sequence length="339" mass="35861">MTPTLVQQLHARVPAATLTATPHAEPFTAVRAALEQTRAVNPHYARQALKRLLDSGAYAEAPGQDDEDDDPMDWAYGEYVALLGAQADHDRADCVRYALGGTEVALWEKPRLLAAHSTTGFRTWEAALVLSEWMRAGGAPLAPGGSVLELGCGTGLCSLVLLRAGLATSAFVTDGDEALVRGPLARNFELNGGVPVASVALAAELQSGETAPQTQTGAAAPPLRFALPNGAHGTLQRLLWGEDSVPPADIVIGADITYDPSLLPALCTTLRSALVGGARACYISATVRNRDTLEAFHTALANNGLRFEQVHEATSFTTPLLRMQRPALLAPVLIYKITL</sequence>
<evidence type="ECO:0000313" key="2">
    <source>
        <dbReference type="EMBL" id="GMM56573.1"/>
    </source>
</evidence>
<comment type="caution">
    <text evidence="2">The sequence shown here is derived from an EMBL/GenBank/DDBJ whole genome shotgun (WGS) entry which is preliminary data.</text>
</comment>
<dbReference type="InterPro" id="IPR029063">
    <property type="entry name" value="SAM-dependent_MTases_sf"/>
</dbReference>
<reference evidence="2 3" key="1">
    <citation type="journal article" date="2023" name="Elife">
        <title>Identification of key yeast species and microbe-microbe interactions impacting larval growth of Drosophila in the wild.</title>
        <authorList>
            <person name="Mure A."/>
            <person name="Sugiura Y."/>
            <person name="Maeda R."/>
            <person name="Honda K."/>
            <person name="Sakurai N."/>
            <person name="Takahashi Y."/>
            <person name="Watada M."/>
            <person name="Katoh T."/>
            <person name="Gotoh A."/>
            <person name="Gotoh Y."/>
            <person name="Taniguchi I."/>
            <person name="Nakamura K."/>
            <person name="Hayashi T."/>
            <person name="Katayama T."/>
            <person name="Uemura T."/>
            <person name="Hattori Y."/>
        </authorList>
    </citation>
    <scope>NUCLEOTIDE SEQUENCE [LARGE SCALE GENOMIC DNA]</scope>
    <source>
        <strain evidence="2 3">KH-74</strain>
    </source>
</reference>
<evidence type="ECO:0000313" key="3">
    <source>
        <dbReference type="Proteomes" id="UP001377567"/>
    </source>
</evidence>
<dbReference type="Proteomes" id="UP001377567">
    <property type="component" value="Unassembled WGS sequence"/>
</dbReference>
<dbReference type="InterPro" id="IPR019410">
    <property type="entry name" value="Methyltransf_16"/>
</dbReference>
<dbReference type="SUPFAM" id="SSF53335">
    <property type="entry name" value="S-adenosyl-L-methionine-dependent methyltransferases"/>
    <property type="match status" value="1"/>
</dbReference>
<dbReference type="GO" id="GO:0005737">
    <property type="term" value="C:cytoplasm"/>
    <property type="evidence" value="ECO:0007669"/>
    <property type="project" value="TreeGrafter"/>
</dbReference>
<name>A0AAV5RZ63_MAUHU</name>
<organism evidence="2 3">
    <name type="scientific">Maudiozyma humilis</name>
    <name type="common">Sour dough yeast</name>
    <name type="synonym">Kazachstania humilis</name>
    <dbReference type="NCBI Taxonomy" id="51915"/>
    <lineage>
        <taxon>Eukaryota</taxon>
        <taxon>Fungi</taxon>
        <taxon>Dikarya</taxon>
        <taxon>Ascomycota</taxon>
        <taxon>Saccharomycotina</taxon>
        <taxon>Saccharomycetes</taxon>
        <taxon>Saccharomycetales</taxon>
        <taxon>Saccharomycetaceae</taxon>
        <taxon>Maudiozyma</taxon>
    </lineage>
</organism>
<gene>
    <name evidence="2" type="ORF">DAKH74_031890</name>
</gene>